<keyword evidence="1" id="KW-1133">Transmembrane helix</keyword>
<feature type="transmembrane region" description="Helical" evidence="1">
    <location>
        <begin position="165"/>
        <end position="186"/>
    </location>
</feature>
<protein>
    <submittedName>
        <fullName evidence="2">Uncharacterized protein</fullName>
    </submittedName>
</protein>
<reference evidence="2" key="1">
    <citation type="submission" date="2022-07" db="EMBL/GenBank/DDBJ databases">
        <authorList>
            <person name="Macas J."/>
            <person name="Novak P."/>
            <person name="Neumann P."/>
        </authorList>
    </citation>
    <scope>NUCLEOTIDE SEQUENCE</scope>
</reference>
<evidence type="ECO:0000313" key="2">
    <source>
        <dbReference type="EMBL" id="CAH9085098.1"/>
    </source>
</evidence>
<keyword evidence="1" id="KW-0812">Transmembrane</keyword>
<comment type="caution">
    <text evidence="2">The sequence shown here is derived from an EMBL/GenBank/DDBJ whole genome shotgun (WGS) entry which is preliminary data.</text>
</comment>
<keyword evidence="1" id="KW-0472">Membrane</keyword>
<evidence type="ECO:0000256" key="1">
    <source>
        <dbReference type="SAM" id="Phobius"/>
    </source>
</evidence>
<dbReference type="AlphaFoldDB" id="A0AAV0CT89"/>
<accession>A0AAV0CT89</accession>
<organism evidence="2 3">
    <name type="scientific">Cuscuta epithymum</name>
    <dbReference type="NCBI Taxonomy" id="186058"/>
    <lineage>
        <taxon>Eukaryota</taxon>
        <taxon>Viridiplantae</taxon>
        <taxon>Streptophyta</taxon>
        <taxon>Embryophyta</taxon>
        <taxon>Tracheophyta</taxon>
        <taxon>Spermatophyta</taxon>
        <taxon>Magnoliopsida</taxon>
        <taxon>eudicotyledons</taxon>
        <taxon>Gunneridae</taxon>
        <taxon>Pentapetalae</taxon>
        <taxon>asterids</taxon>
        <taxon>lamiids</taxon>
        <taxon>Solanales</taxon>
        <taxon>Convolvulaceae</taxon>
        <taxon>Cuscuteae</taxon>
        <taxon>Cuscuta</taxon>
        <taxon>Cuscuta subgen. Cuscuta</taxon>
    </lineage>
</organism>
<keyword evidence="3" id="KW-1185">Reference proteome</keyword>
<feature type="transmembrane region" description="Helical" evidence="1">
    <location>
        <begin position="138"/>
        <end position="159"/>
    </location>
</feature>
<dbReference type="Proteomes" id="UP001152523">
    <property type="component" value="Unassembled WGS sequence"/>
</dbReference>
<name>A0AAV0CT89_9ASTE</name>
<proteinExistence type="predicted"/>
<gene>
    <name evidence="2" type="ORF">CEPIT_LOCUS9172</name>
</gene>
<sequence length="187" mass="20878">MNWIQSALKFRAGEEVKNTRINRRRGLQTETRISMTAFVASSTLVPPPLKAIVNHPSTTNFPFHEFKIRQRSILKSRPASIISPRRNLCVVHAGENNGDRDVASMEEKGKEKGQQNNMQATLNLKWVELLLDPDPENILAVGLTGLLAWAGVQILWQLFVISVAILVAALKYSFIAALLIIILITLL</sequence>
<evidence type="ECO:0000313" key="3">
    <source>
        <dbReference type="Proteomes" id="UP001152523"/>
    </source>
</evidence>
<dbReference type="PANTHER" id="PTHR36789:SF1">
    <property type="entry name" value="TRANSMEMBRANE PROTEIN"/>
    <property type="match status" value="1"/>
</dbReference>
<dbReference type="EMBL" id="CAMAPF010000049">
    <property type="protein sequence ID" value="CAH9085098.1"/>
    <property type="molecule type" value="Genomic_DNA"/>
</dbReference>
<dbReference type="PANTHER" id="PTHR36789">
    <property type="entry name" value="TRANSMEMBRANE PROTEIN"/>
    <property type="match status" value="1"/>
</dbReference>